<keyword evidence="15" id="KW-1185">Reference proteome</keyword>
<dbReference type="InterPro" id="IPR002197">
    <property type="entry name" value="HTH_Fis"/>
</dbReference>
<dbReference type="Gene3D" id="1.10.10.60">
    <property type="entry name" value="Homeodomain-like"/>
    <property type="match status" value="1"/>
</dbReference>
<evidence type="ECO:0000256" key="3">
    <source>
        <dbReference type="ARBA" id="ARBA00015308"/>
    </source>
</evidence>
<dbReference type="GO" id="GO:0006355">
    <property type="term" value="P:regulation of DNA-templated transcription"/>
    <property type="evidence" value="ECO:0007669"/>
    <property type="project" value="InterPro"/>
</dbReference>
<evidence type="ECO:0000256" key="8">
    <source>
        <dbReference type="ARBA" id="ARBA00023125"/>
    </source>
</evidence>
<dbReference type="InterPro" id="IPR058031">
    <property type="entry name" value="AAA_lid_NorR"/>
</dbReference>
<evidence type="ECO:0000259" key="12">
    <source>
        <dbReference type="PROSITE" id="PS50045"/>
    </source>
</evidence>
<evidence type="ECO:0000256" key="1">
    <source>
        <dbReference type="ARBA" id="ARBA00002167"/>
    </source>
</evidence>
<dbReference type="Gene3D" id="3.40.50.2300">
    <property type="match status" value="1"/>
</dbReference>
<dbReference type="Pfam" id="PF00158">
    <property type="entry name" value="Sigma54_activat"/>
    <property type="match status" value="1"/>
</dbReference>
<accession>A0A6G7VJQ8</accession>
<gene>
    <name evidence="14" type="ORF">G8E03_05860</name>
</gene>
<dbReference type="GO" id="GO:0005524">
    <property type="term" value="F:ATP binding"/>
    <property type="evidence" value="ECO:0007669"/>
    <property type="project" value="UniProtKB-KW"/>
</dbReference>
<keyword evidence="9" id="KW-0010">Activator</keyword>
<comment type="subunit">
    <text evidence="2">Interacts with sigma-54.</text>
</comment>
<dbReference type="Gene3D" id="1.10.8.60">
    <property type="match status" value="1"/>
</dbReference>
<dbReference type="CDD" id="cd00009">
    <property type="entry name" value="AAA"/>
    <property type="match status" value="1"/>
</dbReference>
<name>A0A6G7VJQ8_9RHOB</name>
<reference evidence="14 15" key="1">
    <citation type="submission" date="2020-03" db="EMBL/GenBank/DDBJ databases">
        <title>Complete genome sequence of Monaibacterium sp. ALG8 with diverse plasmids.</title>
        <authorList>
            <person name="Sun C."/>
        </authorList>
    </citation>
    <scope>NUCLEOTIDE SEQUENCE [LARGE SCALE GENOMIC DNA]</scope>
    <source>
        <strain evidence="14 15">ALG8</strain>
    </source>
</reference>
<dbReference type="PANTHER" id="PTHR32071">
    <property type="entry name" value="TRANSCRIPTIONAL REGULATORY PROTEIN"/>
    <property type="match status" value="1"/>
</dbReference>
<organism evidence="14 15">
    <name type="scientific">Pontivivens nitratireducens</name>
    <dbReference type="NCBI Taxonomy" id="2758038"/>
    <lineage>
        <taxon>Bacteria</taxon>
        <taxon>Pseudomonadati</taxon>
        <taxon>Pseudomonadota</taxon>
        <taxon>Alphaproteobacteria</taxon>
        <taxon>Rhodobacterales</taxon>
        <taxon>Paracoccaceae</taxon>
        <taxon>Pontivivens</taxon>
    </lineage>
</organism>
<dbReference type="SUPFAM" id="SSF52540">
    <property type="entry name" value="P-loop containing nucleoside triphosphate hydrolases"/>
    <property type="match status" value="1"/>
</dbReference>
<dbReference type="Proteomes" id="UP000500791">
    <property type="component" value="Chromosome"/>
</dbReference>
<evidence type="ECO:0000259" key="13">
    <source>
        <dbReference type="PROSITE" id="PS50110"/>
    </source>
</evidence>
<sequence>MTSSLLLVEDTPSLSMVYEAVLKQAGHKVDCVFTARDARRAFDPARHRIVLLDMILPDGNGQDVLVWIKKRAPETRVIVITSNGSVKIAVDAMRMGAVDFLVKPFDEGRLRNAVANATRGDTPEAADLATASDSLPPLEGFIGQSRQMRDIYQTVRVIGRSTATVFITGESGTGKEVCAHAIHAMSKRADGPFIPLNCGAIPTNLLESEVFGHLKGSFTGAISDKQGAAMAADGGTLFLDEICEMDLNLQTKLLRFIQSSTVQPVGATRARSVDVRILCATNRDPQREVQEGRFREDLFYRLHVVPLHLPPLRERGDDVNMIAQDALARFAHEEGKQFRGLAENVQELFRTLEWRGNVRQLLNVLRNVVVLHDGPLVLREMLPADLVRRAQSGPAAGADAIMSEDAALNALVGRRLADLERTFIQATISACDGSIPRAARMLEISPSTLYRKRETWERKSRDAAE</sequence>
<evidence type="ECO:0000313" key="15">
    <source>
        <dbReference type="Proteomes" id="UP000500791"/>
    </source>
</evidence>
<evidence type="ECO:0000256" key="7">
    <source>
        <dbReference type="ARBA" id="ARBA00023015"/>
    </source>
</evidence>
<dbReference type="FunFam" id="3.40.50.300:FF:000006">
    <property type="entry name" value="DNA-binding transcriptional regulator NtrC"/>
    <property type="match status" value="1"/>
</dbReference>
<dbReference type="InterPro" id="IPR002078">
    <property type="entry name" value="Sigma_54_int"/>
</dbReference>
<dbReference type="SMART" id="SM00448">
    <property type="entry name" value="REC"/>
    <property type="match status" value="1"/>
</dbReference>
<evidence type="ECO:0000256" key="4">
    <source>
        <dbReference type="ARBA" id="ARBA00022741"/>
    </source>
</evidence>
<dbReference type="AlphaFoldDB" id="A0A6G7VJQ8"/>
<keyword evidence="5" id="KW-0067">ATP-binding</keyword>
<keyword evidence="7" id="KW-0805">Transcription regulation</keyword>
<evidence type="ECO:0000256" key="5">
    <source>
        <dbReference type="ARBA" id="ARBA00022840"/>
    </source>
</evidence>
<keyword evidence="4" id="KW-0547">Nucleotide-binding</keyword>
<comment type="function">
    <text evidence="1">Required for activation of most nif operons, which are directly involved in nitrogen fixation.</text>
</comment>
<evidence type="ECO:0000256" key="11">
    <source>
        <dbReference type="PROSITE-ProRule" id="PRU00169"/>
    </source>
</evidence>
<dbReference type="InterPro" id="IPR025943">
    <property type="entry name" value="Sigma_54_int_dom_ATP-bd_2"/>
</dbReference>
<dbReference type="GO" id="GO:0000160">
    <property type="term" value="P:phosphorelay signal transduction system"/>
    <property type="evidence" value="ECO:0007669"/>
    <property type="project" value="UniProtKB-KW"/>
</dbReference>
<evidence type="ECO:0000256" key="2">
    <source>
        <dbReference type="ARBA" id="ARBA00011135"/>
    </source>
</evidence>
<dbReference type="GO" id="GO:0043565">
    <property type="term" value="F:sequence-specific DNA binding"/>
    <property type="evidence" value="ECO:0007669"/>
    <property type="project" value="InterPro"/>
</dbReference>
<dbReference type="PROSITE" id="PS50045">
    <property type="entry name" value="SIGMA54_INTERACT_4"/>
    <property type="match status" value="1"/>
</dbReference>
<feature type="modified residue" description="4-aspartylphosphate" evidence="11">
    <location>
        <position position="53"/>
    </location>
</feature>
<feature type="domain" description="Sigma-54 factor interaction" evidence="12">
    <location>
        <begin position="141"/>
        <end position="370"/>
    </location>
</feature>
<dbReference type="SMART" id="SM00382">
    <property type="entry name" value="AAA"/>
    <property type="match status" value="1"/>
</dbReference>
<keyword evidence="6" id="KW-0902">Two-component regulatory system</keyword>
<dbReference type="Pfam" id="PF25601">
    <property type="entry name" value="AAA_lid_14"/>
    <property type="match status" value="1"/>
</dbReference>
<proteinExistence type="predicted"/>
<dbReference type="KEGG" id="mon:G8E03_05860"/>
<evidence type="ECO:0000256" key="9">
    <source>
        <dbReference type="ARBA" id="ARBA00023159"/>
    </source>
</evidence>
<dbReference type="PANTHER" id="PTHR32071:SF117">
    <property type="entry name" value="PTS-DEPENDENT DIHYDROXYACETONE KINASE OPERON REGULATORY PROTEIN-RELATED"/>
    <property type="match status" value="1"/>
</dbReference>
<dbReference type="SUPFAM" id="SSF52172">
    <property type="entry name" value="CheY-like"/>
    <property type="match status" value="1"/>
</dbReference>
<evidence type="ECO:0000313" key="14">
    <source>
        <dbReference type="EMBL" id="QIK40333.1"/>
    </source>
</evidence>
<dbReference type="SUPFAM" id="SSF46689">
    <property type="entry name" value="Homeodomain-like"/>
    <property type="match status" value="1"/>
</dbReference>
<evidence type="ECO:0000256" key="10">
    <source>
        <dbReference type="ARBA" id="ARBA00023163"/>
    </source>
</evidence>
<keyword evidence="8" id="KW-0238">DNA-binding</keyword>
<dbReference type="InterPro" id="IPR001789">
    <property type="entry name" value="Sig_transdc_resp-reg_receiver"/>
</dbReference>
<keyword evidence="11" id="KW-0597">Phosphoprotein</keyword>
<dbReference type="InterPro" id="IPR011006">
    <property type="entry name" value="CheY-like_superfamily"/>
</dbReference>
<dbReference type="Gene3D" id="3.40.50.300">
    <property type="entry name" value="P-loop containing nucleotide triphosphate hydrolases"/>
    <property type="match status" value="1"/>
</dbReference>
<keyword evidence="10" id="KW-0804">Transcription</keyword>
<dbReference type="Pfam" id="PF02954">
    <property type="entry name" value="HTH_8"/>
    <property type="match status" value="1"/>
</dbReference>
<dbReference type="Pfam" id="PF00072">
    <property type="entry name" value="Response_reg"/>
    <property type="match status" value="1"/>
</dbReference>
<dbReference type="PROSITE" id="PS00676">
    <property type="entry name" value="SIGMA54_INTERACT_2"/>
    <property type="match status" value="1"/>
</dbReference>
<dbReference type="EMBL" id="CP049811">
    <property type="protein sequence ID" value="QIK40333.1"/>
    <property type="molecule type" value="Genomic_DNA"/>
</dbReference>
<dbReference type="InterPro" id="IPR009057">
    <property type="entry name" value="Homeodomain-like_sf"/>
</dbReference>
<dbReference type="PROSITE" id="PS50110">
    <property type="entry name" value="RESPONSE_REGULATORY"/>
    <property type="match status" value="1"/>
</dbReference>
<dbReference type="InterPro" id="IPR003593">
    <property type="entry name" value="AAA+_ATPase"/>
</dbReference>
<protein>
    <recommendedName>
        <fullName evidence="3">Nif-specific regulatory protein</fullName>
    </recommendedName>
</protein>
<feature type="domain" description="Response regulatory" evidence="13">
    <location>
        <begin position="4"/>
        <end position="118"/>
    </location>
</feature>
<evidence type="ECO:0000256" key="6">
    <source>
        <dbReference type="ARBA" id="ARBA00023012"/>
    </source>
</evidence>
<dbReference type="InterPro" id="IPR027417">
    <property type="entry name" value="P-loop_NTPase"/>
</dbReference>